<proteinExistence type="inferred from homology"/>
<organism evidence="5 6">
    <name type="scientific">Ornithorhynchus anatinus</name>
    <name type="common">Duckbill platypus</name>
    <dbReference type="NCBI Taxonomy" id="9258"/>
    <lineage>
        <taxon>Eukaryota</taxon>
        <taxon>Metazoa</taxon>
        <taxon>Chordata</taxon>
        <taxon>Craniata</taxon>
        <taxon>Vertebrata</taxon>
        <taxon>Euteleostomi</taxon>
        <taxon>Mammalia</taxon>
        <taxon>Monotremata</taxon>
        <taxon>Ornithorhynchidae</taxon>
        <taxon>Ornithorhynchus</taxon>
    </lineage>
</organism>
<dbReference type="GO" id="GO:0008171">
    <property type="term" value="F:O-methyltransferase activity"/>
    <property type="evidence" value="ECO:0007669"/>
    <property type="project" value="InterPro"/>
</dbReference>
<dbReference type="GO" id="GO:0032259">
    <property type="term" value="P:methylation"/>
    <property type="evidence" value="ECO:0007669"/>
    <property type="project" value="UniProtKB-KW"/>
</dbReference>
<dbReference type="Proteomes" id="UP000002279">
    <property type="component" value="Chromosome 3"/>
</dbReference>
<dbReference type="InterPro" id="IPR029063">
    <property type="entry name" value="SAM-dependent_MTases_sf"/>
</dbReference>
<dbReference type="AlphaFoldDB" id="F6QMW5"/>
<evidence type="ECO:0000256" key="4">
    <source>
        <dbReference type="ARBA" id="ARBA00023453"/>
    </source>
</evidence>
<evidence type="ECO:0000313" key="6">
    <source>
        <dbReference type="Proteomes" id="UP000002279"/>
    </source>
</evidence>
<name>F6QMW5_ORNAN</name>
<evidence type="ECO:0000256" key="3">
    <source>
        <dbReference type="ARBA" id="ARBA00022691"/>
    </source>
</evidence>
<dbReference type="HOGENOM" id="CLU_067676_5_1_1"/>
<dbReference type="FunCoup" id="F6QMW5">
    <property type="interactions" value="246"/>
</dbReference>
<protein>
    <submittedName>
        <fullName evidence="5">Catechol-O-methyltransferase domain containing 1</fullName>
    </submittedName>
</protein>
<dbReference type="PROSITE" id="PS51682">
    <property type="entry name" value="SAM_OMT_I"/>
    <property type="match status" value="1"/>
</dbReference>
<evidence type="ECO:0000256" key="2">
    <source>
        <dbReference type="ARBA" id="ARBA00022679"/>
    </source>
</evidence>
<dbReference type="Bgee" id="ENSOANG00000005912">
    <property type="expression patterns" value="Expressed in endometrium and 8 other cell types or tissues"/>
</dbReference>
<dbReference type="OrthoDB" id="10251242at2759"/>
<keyword evidence="1" id="KW-0489">Methyltransferase</keyword>
<sequence length="258" mass="28374">MPRFFVSKEAAVGTAVLGAAFAVGVAVGRRAPQWLFGPQKNLLPPRKSPLWSYVLSHSLREHPVLKKLRLLTLEQPKGEMMVTAEQAQLLANLVRLIKAKKVLEIGTFTGYNTLSLALALPDDGRVVTCAVCASFAEVGRPLWKEAGEEQKIDLHIKPALQLLEELLAAGEDSTFDVAFVDADKDNCTDYYEKCLRLIRPGGIIAINNVLCHGEVLTPRKGDLAIQRVNDLNKRVFRDPRVNISLVPLGPGMTLAFKL</sequence>
<dbReference type="GeneTree" id="ENSGT00390000004409"/>
<keyword evidence="2" id="KW-0808">Transferase</keyword>
<dbReference type="PANTHER" id="PTHR10509">
    <property type="entry name" value="O-METHYLTRANSFERASE-RELATED"/>
    <property type="match status" value="1"/>
</dbReference>
<dbReference type="PANTHER" id="PTHR10509:SF93">
    <property type="entry name" value="CATECHOL O-METHYLTRANSFERASE DOMAIN-CONTAINING PROTEIN 1"/>
    <property type="match status" value="1"/>
</dbReference>
<dbReference type="InterPro" id="IPR002935">
    <property type="entry name" value="SAM_O-MeTrfase"/>
</dbReference>
<dbReference type="SUPFAM" id="SSF53335">
    <property type="entry name" value="S-adenosyl-L-methionine-dependent methyltransferases"/>
    <property type="match status" value="1"/>
</dbReference>
<dbReference type="CTD" id="118881"/>
<comment type="similarity">
    <text evidence="4">Belongs to the class I-like SAM-binding methyltransferase superfamily. Cation-dependent O-methyltransferase family.</text>
</comment>
<accession>F6QMW5</accession>
<dbReference type="CDD" id="cd02440">
    <property type="entry name" value="AdoMet_MTases"/>
    <property type="match status" value="1"/>
</dbReference>
<keyword evidence="6" id="KW-1185">Reference proteome</keyword>
<dbReference type="GO" id="GO:0008757">
    <property type="term" value="F:S-adenosylmethionine-dependent methyltransferase activity"/>
    <property type="evidence" value="ECO:0000318"/>
    <property type="project" value="GO_Central"/>
</dbReference>
<dbReference type="eggNOG" id="KOG1663">
    <property type="taxonomic scope" value="Eukaryota"/>
</dbReference>
<dbReference type="GeneID" id="100075262"/>
<dbReference type="KEGG" id="oaa:100075262"/>
<keyword evidence="3" id="KW-0949">S-adenosyl-L-methionine</keyword>
<reference evidence="5 6" key="1">
    <citation type="journal article" date="2008" name="Nature">
        <title>Genome analysis of the platypus reveals unique signatures of evolution.</title>
        <authorList>
            <person name="Warren W.C."/>
            <person name="Hillier L.W."/>
            <person name="Marshall Graves J.A."/>
            <person name="Birney E."/>
            <person name="Ponting C.P."/>
            <person name="Grutzner F."/>
            <person name="Belov K."/>
            <person name="Miller W."/>
            <person name="Clarke L."/>
            <person name="Chinwalla A.T."/>
            <person name="Yang S.P."/>
            <person name="Heger A."/>
            <person name="Locke D.P."/>
            <person name="Miethke P."/>
            <person name="Waters P.D."/>
            <person name="Veyrunes F."/>
            <person name="Fulton L."/>
            <person name="Fulton B."/>
            <person name="Graves T."/>
            <person name="Wallis J."/>
            <person name="Puente X.S."/>
            <person name="Lopez-Otin C."/>
            <person name="Ordonez G.R."/>
            <person name="Eichler E.E."/>
            <person name="Chen L."/>
            <person name="Cheng Z."/>
            <person name="Deakin J.E."/>
            <person name="Alsop A."/>
            <person name="Thompson K."/>
            <person name="Kirby P."/>
            <person name="Papenfuss A.T."/>
            <person name="Wakefield M.J."/>
            <person name="Olender T."/>
            <person name="Lancet D."/>
            <person name="Huttley G.A."/>
            <person name="Smit A.F."/>
            <person name="Pask A."/>
            <person name="Temple-Smith P."/>
            <person name="Batzer M.A."/>
            <person name="Walker J.A."/>
            <person name="Konkel M.K."/>
            <person name="Harris R.S."/>
            <person name="Whittington C.M."/>
            <person name="Wong E.S."/>
            <person name="Gemmell N.J."/>
            <person name="Buschiazzo E."/>
            <person name="Vargas Jentzsch I.M."/>
            <person name="Merkel A."/>
            <person name="Schmitz J."/>
            <person name="Zemann A."/>
            <person name="Churakov G."/>
            <person name="Kriegs J.O."/>
            <person name="Brosius J."/>
            <person name="Murchison E.P."/>
            <person name="Sachidanandam R."/>
            <person name="Smith C."/>
            <person name="Hannon G.J."/>
            <person name="Tsend-Ayush E."/>
            <person name="McMillan D."/>
            <person name="Attenborough R."/>
            <person name="Rens W."/>
            <person name="Ferguson-Smith M."/>
            <person name="Lefevre C.M."/>
            <person name="Sharp J.A."/>
            <person name="Nicholas K.R."/>
            <person name="Ray D.A."/>
            <person name="Kube M."/>
            <person name="Reinhardt R."/>
            <person name="Pringle T.H."/>
            <person name="Taylor J."/>
            <person name="Jones R.C."/>
            <person name="Nixon B."/>
            <person name="Dacheux J.L."/>
            <person name="Niwa H."/>
            <person name="Sekita Y."/>
            <person name="Huang X."/>
            <person name="Stark A."/>
            <person name="Kheradpour P."/>
            <person name="Kellis M."/>
            <person name="Flicek P."/>
            <person name="Chen Y."/>
            <person name="Webber C."/>
            <person name="Hardison R."/>
            <person name="Nelson J."/>
            <person name="Hallsworth-Pepin K."/>
            <person name="Delehaunty K."/>
            <person name="Markovic C."/>
            <person name="Minx P."/>
            <person name="Feng Y."/>
            <person name="Kremitzki C."/>
            <person name="Mitreva M."/>
            <person name="Glasscock J."/>
            <person name="Wylie T."/>
            <person name="Wohldmann P."/>
            <person name="Thiru P."/>
            <person name="Nhan M.N."/>
            <person name="Pohl C.S."/>
            <person name="Smith S.M."/>
            <person name="Hou S."/>
            <person name="Nefedov M."/>
            <person name="de Jong P.J."/>
            <person name="Renfree M.B."/>
            <person name="Mardis E.R."/>
            <person name="Wilson R.K."/>
        </authorList>
    </citation>
    <scope>NUCLEOTIDE SEQUENCE [LARGE SCALE GENOMIC DNA]</scope>
    <source>
        <strain evidence="5 6">Glennie</strain>
    </source>
</reference>
<gene>
    <name evidence="5" type="primary">COMTD1</name>
</gene>
<evidence type="ECO:0000313" key="5">
    <source>
        <dbReference type="Ensembl" id="ENSOANP00000009412.2"/>
    </source>
</evidence>
<dbReference type="InterPro" id="IPR050362">
    <property type="entry name" value="Cation-dep_OMT"/>
</dbReference>
<dbReference type="STRING" id="9258.ENSOANP00000009412"/>
<dbReference type="InParanoid" id="F6QMW5"/>
<reference evidence="5" key="2">
    <citation type="submission" date="2025-08" db="UniProtKB">
        <authorList>
            <consortium name="Ensembl"/>
        </authorList>
    </citation>
    <scope>IDENTIFICATION</scope>
    <source>
        <strain evidence="5">Glennie</strain>
    </source>
</reference>
<dbReference type="Pfam" id="PF01596">
    <property type="entry name" value="Methyltransf_3"/>
    <property type="match status" value="1"/>
</dbReference>
<dbReference type="Gene3D" id="3.40.50.150">
    <property type="entry name" value="Vaccinia Virus protein VP39"/>
    <property type="match status" value="1"/>
</dbReference>
<reference evidence="5" key="3">
    <citation type="submission" date="2025-09" db="UniProtKB">
        <authorList>
            <consortium name="Ensembl"/>
        </authorList>
    </citation>
    <scope>IDENTIFICATION</scope>
    <source>
        <strain evidence="5">Glennie</strain>
    </source>
</reference>
<dbReference type="RefSeq" id="XP_028914873.1">
    <property type="nucleotide sequence ID" value="XM_029059040.2"/>
</dbReference>
<dbReference type="Ensembl" id="ENSOANT00000009414.3">
    <property type="protein sequence ID" value="ENSOANP00000009412.2"/>
    <property type="gene ID" value="ENSOANG00000005912.3"/>
</dbReference>
<evidence type="ECO:0000256" key="1">
    <source>
        <dbReference type="ARBA" id="ARBA00022603"/>
    </source>
</evidence>
<dbReference type="OMA" id="PYDMIFI"/>